<dbReference type="EMBL" id="JABEQI010000007">
    <property type="protein sequence ID" value="MBB2187264.1"/>
    <property type="molecule type" value="Genomic_DNA"/>
</dbReference>
<dbReference type="EMBL" id="QQAW01000008">
    <property type="protein sequence ID" value="RDI36809.1"/>
    <property type="molecule type" value="Genomic_DNA"/>
</dbReference>
<dbReference type="Pfam" id="PF00528">
    <property type="entry name" value="BPD_transp_1"/>
    <property type="match status" value="1"/>
</dbReference>
<keyword evidence="2 7" id="KW-0813">Transport</keyword>
<evidence type="ECO:0000256" key="6">
    <source>
        <dbReference type="ARBA" id="ARBA00023136"/>
    </source>
</evidence>
<organism evidence="10 11">
    <name type="scientific">Gluconacetobacter liquefaciens</name>
    <name type="common">Acetobacter liquefaciens</name>
    <dbReference type="NCBI Taxonomy" id="89584"/>
    <lineage>
        <taxon>Bacteria</taxon>
        <taxon>Pseudomonadati</taxon>
        <taxon>Pseudomonadota</taxon>
        <taxon>Alphaproteobacteria</taxon>
        <taxon>Acetobacterales</taxon>
        <taxon>Acetobacteraceae</taxon>
        <taxon>Gluconacetobacter</taxon>
    </lineage>
</organism>
<feature type="transmembrane region" description="Helical" evidence="7">
    <location>
        <begin position="98"/>
        <end position="120"/>
    </location>
</feature>
<sequence length="305" mass="32760">MGRFLARRTGESLFTIWGVVTTVFFITRVLGDPATLFVPVGATDAQIAALNHSFGLDLPLWRQYLHYLAHVVRGDFGRSFVFGRPAIDVVMERLPATALLAATAMALGCVLGCTSGAIAAMRKGSLGELVIMTVALLGQATPVFWLGLMLILWFAVDLHWLPAGGYGRPANLVLPAVTLAVFVAAAIARLTRSSILDILREDHVRTARAKGLYPATVFFWHIARNALVPVTTMVGLLGGELLGGSVVTETVFGWPGMGRLTVQAIESLDFPVIQAAVFVAATLVVLINLAVDLLYQALDPRIRAQ</sequence>
<evidence type="ECO:0000256" key="4">
    <source>
        <dbReference type="ARBA" id="ARBA00022692"/>
    </source>
</evidence>
<dbReference type="GO" id="GO:0005886">
    <property type="term" value="C:plasma membrane"/>
    <property type="evidence" value="ECO:0007669"/>
    <property type="project" value="UniProtKB-SubCell"/>
</dbReference>
<dbReference type="SUPFAM" id="SSF161098">
    <property type="entry name" value="MetI-like"/>
    <property type="match status" value="1"/>
</dbReference>
<dbReference type="RefSeq" id="WP_114728164.1">
    <property type="nucleotide sequence ID" value="NZ_BJMI01000024.1"/>
</dbReference>
<dbReference type="CDD" id="cd06261">
    <property type="entry name" value="TM_PBP2"/>
    <property type="match status" value="1"/>
</dbReference>
<dbReference type="InterPro" id="IPR045621">
    <property type="entry name" value="BPD_transp_1_N"/>
</dbReference>
<comment type="subcellular location">
    <subcellularLocation>
        <location evidence="1 7">Cell membrane</location>
        <topology evidence="1 7">Multi-pass membrane protein</topology>
    </subcellularLocation>
</comment>
<comment type="caution">
    <text evidence="10">The sequence shown here is derived from an EMBL/GenBank/DDBJ whole genome shotgun (WGS) entry which is preliminary data.</text>
</comment>
<keyword evidence="4 7" id="KW-0812">Transmembrane</keyword>
<evidence type="ECO:0000256" key="1">
    <source>
        <dbReference type="ARBA" id="ARBA00004651"/>
    </source>
</evidence>
<feature type="transmembrane region" description="Helical" evidence="7">
    <location>
        <begin position="129"/>
        <end position="156"/>
    </location>
</feature>
<keyword evidence="5 7" id="KW-1133">Transmembrane helix</keyword>
<dbReference type="Gene3D" id="1.10.3720.10">
    <property type="entry name" value="MetI-like"/>
    <property type="match status" value="1"/>
</dbReference>
<feature type="transmembrane region" description="Helical" evidence="7">
    <location>
        <begin position="272"/>
        <end position="295"/>
    </location>
</feature>
<evidence type="ECO:0000313" key="11">
    <source>
        <dbReference type="Proteomes" id="UP000254958"/>
    </source>
</evidence>
<reference evidence="10 11" key="1">
    <citation type="submission" date="2018-07" db="EMBL/GenBank/DDBJ databases">
        <title>Genomic Encyclopedia of Type Strains, Phase IV (KMG-IV): sequencing the most valuable type-strain genomes for metagenomic binning, comparative biology and taxonomic classification.</title>
        <authorList>
            <person name="Goeker M."/>
        </authorList>
    </citation>
    <scope>NUCLEOTIDE SEQUENCE [LARGE SCALE GENOMIC DNA]</scope>
    <source>
        <strain evidence="10 11">DSM 5603</strain>
    </source>
</reference>
<feature type="domain" description="ABC transmembrane type-1" evidence="8">
    <location>
        <begin position="94"/>
        <end position="295"/>
    </location>
</feature>
<comment type="similarity">
    <text evidence="7">Belongs to the binding-protein-dependent transport system permease family.</text>
</comment>
<keyword evidence="11" id="KW-1185">Reference proteome</keyword>
<feature type="transmembrane region" description="Helical" evidence="7">
    <location>
        <begin position="12"/>
        <end position="31"/>
    </location>
</feature>
<proteinExistence type="inferred from homology"/>
<dbReference type="PANTHER" id="PTHR43163">
    <property type="entry name" value="DIPEPTIDE TRANSPORT SYSTEM PERMEASE PROTEIN DPPB-RELATED"/>
    <property type="match status" value="1"/>
</dbReference>
<evidence type="ECO:0000313" key="9">
    <source>
        <dbReference type="EMBL" id="MBB2187264.1"/>
    </source>
</evidence>
<dbReference type="InterPro" id="IPR035906">
    <property type="entry name" value="MetI-like_sf"/>
</dbReference>
<dbReference type="Proteomes" id="UP000562982">
    <property type="component" value="Unassembled WGS sequence"/>
</dbReference>
<dbReference type="PANTHER" id="PTHR43163:SF6">
    <property type="entry name" value="DIPEPTIDE TRANSPORT SYSTEM PERMEASE PROTEIN DPPB-RELATED"/>
    <property type="match status" value="1"/>
</dbReference>
<dbReference type="Pfam" id="PF19300">
    <property type="entry name" value="BPD_transp_1_N"/>
    <property type="match status" value="1"/>
</dbReference>
<evidence type="ECO:0000313" key="10">
    <source>
        <dbReference type="EMBL" id="RDI36809.1"/>
    </source>
</evidence>
<protein>
    <submittedName>
        <fullName evidence="9">ABC transporter permease</fullName>
    </submittedName>
    <submittedName>
        <fullName evidence="10">Peptide/nickel transport system permease protein</fullName>
    </submittedName>
</protein>
<reference evidence="9 12" key="2">
    <citation type="submission" date="2020-04" db="EMBL/GenBank/DDBJ databases">
        <title>Description of novel Gluconacetobacter.</title>
        <authorList>
            <person name="Sombolestani A."/>
        </authorList>
    </citation>
    <scope>NUCLEOTIDE SEQUENCE [LARGE SCALE GENOMIC DNA]</scope>
    <source>
        <strain evidence="9 12">LMG 1382</strain>
    </source>
</reference>
<dbReference type="PROSITE" id="PS50928">
    <property type="entry name" value="ABC_TM1"/>
    <property type="match status" value="1"/>
</dbReference>
<evidence type="ECO:0000256" key="2">
    <source>
        <dbReference type="ARBA" id="ARBA00022448"/>
    </source>
</evidence>
<evidence type="ECO:0000256" key="5">
    <source>
        <dbReference type="ARBA" id="ARBA00022989"/>
    </source>
</evidence>
<accession>A0A370G1Q2</accession>
<evidence type="ECO:0000259" key="8">
    <source>
        <dbReference type="PROSITE" id="PS50928"/>
    </source>
</evidence>
<name>A0A370G1Q2_GLULI</name>
<evidence type="ECO:0000256" key="7">
    <source>
        <dbReference type="RuleBase" id="RU363032"/>
    </source>
</evidence>
<evidence type="ECO:0000313" key="12">
    <source>
        <dbReference type="Proteomes" id="UP000562982"/>
    </source>
</evidence>
<evidence type="ECO:0000256" key="3">
    <source>
        <dbReference type="ARBA" id="ARBA00022475"/>
    </source>
</evidence>
<gene>
    <name evidence="10" type="ORF">C7453_108101</name>
    <name evidence="9" type="ORF">HLH32_12900</name>
</gene>
<keyword evidence="3" id="KW-1003">Cell membrane</keyword>
<dbReference type="OrthoDB" id="9807402at2"/>
<dbReference type="GO" id="GO:0055085">
    <property type="term" value="P:transmembrane transport"/>
    <property type="evidence" value="ECO:0007669"/>
    <property type="project" value="InterPro"/>
</dbReference>
<dbReference type="AlphaFoldDB" id="A0A370G1Q2"/>
<feature type="transmembrane region" description="Helical" evidence="7">
    <location>
        <begin position="172"/>
        <end position="191"/>
    </location>
</feature>
<feature type="transmembrane region" description="Helical" evidence="7">
    <location>
        <begin position="212"/>
        <end position="237"/>
    </location>
</feature>
<dbReference type="Proteomes" id="UP000254958">
    <property type="component" value="Unassembled WGS sequence"/>
</dbReference>
<dbReference type="InterPro" id="IPR000515">
    <property type="entry name" value="MetI-like"/>
</dbReference>
<keyword evidence="6 7" id="KW-0472">Membrane</keyword>